<organism evidence="2 3">
    <name type="scientific">Monilinia vaccinii-corymbosi</name>
    <dbReference type="NCBI Taxonomy" id="61207"/>
    <lineage>
        <taxon>Eukaryota</taxon>
        <taxon>Fungi</taxon>
        <taxon>Dikarya</taxon>
        <taxon>Ascomycota</taxon>
        <taxon>Pezizomycotina</taxon>
        <taxon>Leotiomycetes</taxon>
        <taxon>Helotiales</taxon>
        <taxon>Sclerotiniaceae</taxon>
        <taxon>Monilinia</taxon>
    </lineage>
</organism>
<feature type="compositionally biased region" description="Polar residues" evidence="1">
    <location>
        <begin position="243"/>
        <end position="271"/>
    </location>
</feature>
<sequence>MNLNLEDIWGELLRSISDNEATLRGLLEGRAEIEKARDLNYMFMSYLSIVHNISTIKMGGGWIDSRVRIPSDLEFIEMLKLLMRYTSDLTAWVEDHDRSGAPWAIIKDFDAESLLEVDAQCQRWWFLADVTTLNQRIGPFTMHPSLPPTQEDPLQFETTEAPQTPALPFTKHQSLSTTSSNLSRPSAATPSNGNQMPDVFPPVWNDVAESGFPSSTNFAPLRRLDHRLSNSGSSEPEEPFEQYHTTPVPSTPRLEQQGFTPSPSPSLALQNSANKQNGFFQPMPPPARKIAVPRLQKLGAFEPLLPPTQNSIIRSFPAIGEGPSSEETKKRTYMKASAETLGAKQRKRQAIGSEIPHQNPVSTEYEVFKPDLESSSDTVSNGSPGSALTSPGDFYNANEPIILGLTSVNSTAILREEANERSPPYTPNLHHAAINPDTDWDDTLSATTGSNQIPENAGLGISSPPMDSGFSHFKGPVLNTMPFDSSMQSSRMIGSNLHGTSHQMTHSMYNDDVGMENIGGMNQLLDQNQSNVFNSRYENLLKPRKAPENEFMDGNFR</sequence>
<dbReference type="AlphaFoldDB" id="A0A8A3NWE7"/>
<dbReference type="EMBL" id="CP063405">
    <property type="protein sequence ID" value="QSZ29833.1"/>
    <property type="molecule type" value="Genomic_DNA"/>
</dbReference>
<name>A0A8A3NWE7_9HELO</name>
<feature type="region of interest" description="Disordered" evidence="1">
    <location>
        <begin position="372"/>
        <end position="392"/>
    </location>
</feature>
<dbReference type="Proteomes" id="UP000672032">
    <property type="component" value="Chromosome 1"/>
</dbReference>
<evidence type="ECO:0000256" key="1">
    <source>
        <dbReference type="SAM" id="MobiDB-lite"/>
    </source>
</evidence>
<feature type="compositionally biased region" description="Polar residues" evidence="1">
    <location>
        <begin position="171"/>
        <end position="195"/>
    </location>
</feature>
<accession>A0A8A3NWE7</accession>
<feature type="region of interest" description="Disordered" evidence="1">
    <location>
        <begin position="166"/>
        <end position="202"/>
    </location>
</feature>
<reference evidence="2" key="1">
    <citation type="submission" date="2020-10" db="EMBL/GenBank/DDBJ databases">
        <title>Genome Sequence of Monilinia vaccinii-corymbosi Sheds Light on Mummy Berry Disease Infection of Blueberry and Mating Type.</title>
        <authorList>
            <person name="Yow A.G."/>
            <person name="Zhang Y."/>
            <person name="Bansal K."/>
            <person name="Eacker S.M."/>
            <person name="Sullivan S."/>
            <person name="Liachko I."/>
            <person name="Cubeta M.A."/>
            <person name="Rollins J.A."/>
            <person name="Ashrafi H."/>
        </authorList>
    </citation>
    <scope>NUCLEOTIDE SEQUENCE</scope>
    <source>
        <strain evidence="2">RL-1</strain>
    </source>
</reference>
<feature type="region of interest" description="Disordered" evidence="1">
    <location>
        <begin position="227"/>
        <end position="271"/>
    </location>
</feature>
<gene>
    <name evidence="2" type="ORF">DSL72_004351</name>
</gene>
<protein>
    <submittedName>
        <fullName evidence="2">Uncharacterized protein</fullName>
    </submittedName>
</protein>
<keyword evidence="3" id="KW-1185">Reference proteome</keyword>
<dbReference type="OrthoDB" id="3535536at2759"/>
<evidence type="ECO:0000313" key="2">
    <source>
        <dbReference type="EMBL" id="QSZ29833.1"/>
    </source>
</evidence>
<proteinExistence type="predicted"/>
<evidence type="ECO:0000313" key="3">
    <source>
        <dbReference type="Proteomes" id="UP000672032"/>
    </source>
</evidence>
<feature type="compositionally biased region" description="Polar residues" evidence="1">
    <location>
        <begin position="373"/>
        <end position="389"/>
    </location>
</feature>